<sequence length="269" mass="30852">MLRQHNAAVLDGAAHWLLWGVSGAYTLHVSAETGHVSSTEMMNSEIGDLRCRVYDKPHLTSNGEGKLMVLTLRRDGRQLEISTSHDNGRSFHTSMLMLQQPYQHTDEINLHYTCLGEKSGMMLVKVNHRRVYMADINTGAMWEVYDKPYLTSNGEGKLTVLTLKRDGHLLEISTSQDNGRSFHNSMLVLKQQPYQHKDGINHHYTCLGEKSGMMLVKVNHKRVYMDDINTWVMWEVPYWPYSNGLSRRKIVPLEIDWSTFFASRLVVAT</sequence>
<proteinExistence type="predicted"/>
<accession>A0AAD8W119</accession>
<reference evidence="2" key="1">
    <citation type="submission" date="2023-07" db="EMBL/GenBank/DDBJ databases">
        <title>A chromosome-level genome assembly of Lolium multiflorum.</title>
        <authorList>
            <person name="Chen Y."/>
            <person name="Copetti D."/>
            <person name="Kolliker R."/>
            <person name="Studer B."/>
        </authorList>
    </citation>
    <scope>NUCLEOTIDE SEQUENCE</scope>
    <source>
        <strain evidence="2">02402/16</strain>
        <tissue evidence="2">Leaf</tissue>
    </source>
</reference>
<gene>
    <name evidence="2" type="ORF">QYE76_004064</name>
</gene>
<dbReference type="Proteomes" id="UP001231189">
    <property type="component" value="Unassembled WGS sequence"/>
</dbReference>
<protein>
    <submittedName>
        <fullName evidence="2">Uncharacterized protein</fullName>
    </submittedName>
</protein>
<evidence type="ECO:0000313" key="2">
    <source>
        <dbReference type="EMBL" id="KAK1629749.1"/>
    </source>
</evidence>
<dbReference type="PANTHER" id="PTHR35828">
    <property type="entry name" value="OS08G0203800 PROTEIN-RELATED"/>
    <property type="match status" value="1"/>
</dbReference>
<dbReference type="PANTHER" id="PTHR35828:SF21">
    <property type="entry name" value="F-BOX DOMAIN-CONTAINING PROTEIN"/>
    <property type="match status" value="1"/>
</dbReference>
<feature type="signal peptide" evidence="1">
    <location>
        <begin position="1"/>
        <end position="23"/>
    </location>
</feature>
<dbReference type="EMBL" id="JAUUTY010000005">
    <property type="protein sequence ID" value="KAK1629749.1"/>
    <property type="molecule type" value="Genomic_DNA"/>
</dbReference>
<organism evidence="2 3">
    <name type="scientific">Lolium multiflorum</name>
    <name type="common">Italian ryegrass</name>
    <name type="synonym">Lolium perenne subsp. multiflorum</name>
    <dbReference type="NCBI Taxonomy" id="4521"/>
    <lineage>
        <taxon>Eukaryota</taxon>
        <taxon>Viridiplantae</taxon>
        <taxon>Streptophyta</taxon>
        <taxon>Embryophyta</taxon>
        <taxon>Tracheophyta</taxon>
        <taxon>Spermatophyta</taxon>
        <taxon>Magnoliopsida</taxon>
        <taxon>Liliopsida</taxon>
        <taxon>Poales</taxon>
        <taxon>Poaceae</taxon>
        <taxon>BOP clade</taxon>
        <taxon>Pooideae</taxon>
        <taxon>Poodae</taxon>
        <taxon>Poeae</taxon>
        <taxon>Poeae Chloroplast Group 2 (Poeae type)</taxon>
        <taxon>Loliodinae</taxon>
        <taxon>Loliinae</taxon>
        <taxon>Lolium</taxon>
    </lineage>
</organism>
<dbReference type="AlphaFoldDB" id="A0AAD8W119"/>
<evidence type="ECO:0000256" key="1">
    <source>
        <dbReference type="SAM" id="SignalP"/>
    </source>
</evidence>
<keyword evidence="1" id="KW-0732">Signal</keyword>
<keyword evidence="3" id="KW-1185">Reference proteome</keyword>
<feature type="chain" id="PRO_5041913213" evidence="1">
    <location>
        <begin position="24"/>
        <end position="269"/>
    </location>
</feature>
<comment type="caution">
    <text evidence="2">The sequence shown here is derived from an EMBL/GenBank/DDBJ whole genome shotgun (WGS) entry which is preliminary data.</text>
</comment>
<name>A0AAD8W119_LOLMU</name>
<evidence type="ECO:0000313" key="3">
    <source>
        <dbReference type="Proteomes" id="UP001231189"/>
    </source>
</evidence>